<proteinExistence type="predicted"/>
<feature type="region of interest" description="Disordered" evidence="8">
    <location>
        <begin position="141"/>
        <end position="195"/>
    </location>
</feature>
<evidence type="ECO:0000256" key="8">
    <source>
        <dbReference type="SAM" id="MobiDB-lite"/>
    </source>
</evidence>
<dbReference type="EMBL" id="JAJVDC020000024">
    <property type="protein sequence ID" value="KAL1633108.1"/>
    <property type="molecule type" value="Genomic_DNA"/>
</dbReference>
<dbReference type="Gene3D" id="3.30.160.60">
    <property type="entry name" value="Classic Zinc Finger"/>
    <property type="match status" value="2"/>
</dbReference>
<feature type="domain" description="C2H2-type" evidence="9">
    <location>
        <begin position="50"/>
        <end position="77"/>
    </location>
</feature>
<dbReference type="InterPro" id="IPR050331">
    <property type="entry name" value="Zinc_finger"/>
</dbReference>
<dbReference type="PROSITE" id="PS00028">
    <property type="entry name" value="ZINC_FINGER_C2H2_1"/>
    <property type="match status" value="2"/>
</dbReference>
<keyword evidence="2" id="KW-0479">Metal-binding</keyword>
<feature type="domain" description="C2H2-type" evidence="9">
    <location>
        <begin position="78"/>
        <end position="108"/>
    </location>
</feature>
<dbReference type="SMART" id="SM00355">
    <property type="entry name" value="ZnF_C2H2"/>
    <property type="match status" value="2"/>
</dbReference>
<dbReference type="InterPro" id="IPR036236">
    <property type="entry name" value="Znf_C2H2_sf"/>
</dbReference>
<keyword evidence="4 7" id="KW-0863">Zinc-finger</keyword>
<evidence type="ECO:0000256" key="2">
    <source>
        <dbReference type="ARBA" id="ARBA00022723"/>
    </source>
</evidence>
<evidence type="ECO:0000256" key="7">
    <source>
        <dbReference type="PROSITE-ProRule" id="PRU00042"/>
    </source>
</evidence>
<evidence type="ECO:0000313" key="11">
    <source>
        <dbReference type="Proteomes" id="UP001521116"/>
    </source>
</evidence>
<keyword evidence="6" id="KW-0539">Nucleus</keyword>
<keyword evidence="3" id="KW-0677">Repeat</keyword>
<protein>
    <recommendedName>
        <fullName evidence="9">C2H2-type domain-containing protein</fullName>
    </recommendedName>
</protein>
<evidence type="ECO:0000256" key="3">
    <source>
        <dbReference type="ARBA" id="ARBA00022737"/>
    </source>
</evidence>
<evidence type="ECO:0000256" key="6">
    <source>
        <dbReference type="ARBA" id="ARBA00023242"/>
    </source>
</evidence>
<dbReference type="PANTHER" id="PTHR16515">
    <property type="entry name" value="PR DOMAIN ZINC FINGER PROTEIN"/>
    <property type="match status" value="1"/>
</dbReference>
<feature type="compositionally biased region" description="Polar residues" evidence="8">
    <location>
        <begin position="141"/>
        <end position="161"/>
    </location>
</feature>
<dbReference type="InterPro" id="IPR013087">
    <property type="entry name" value="Znf_C2H2_type"/>
</dbReference>
<feature type="region of interest" description="Disordered" evidence="8">
    <location>
        <begin position="376"/>
        <end position="401"/>
    </location>
</feature>
<evidence type="ECO:0000313" key="10">
    <source>
        <dbReference type="EMBL" id="KAL1633108.1"/>
    </source>
</evidence>
<evidence type="ECO:0000256" key="1">
    <source>
        <dbReference type="ARBA" id="ARBA00004123"/>
    </source>
</evidence>
<evidence type="ECO:0000256" key="5">
    <source>
        <dbReference type="ARBA" id="ARBA00022833"/>
    </source>
</evidence>
<name>A0ABR3T185_9PEZI</name>
<gene>
    <name evidence="10" type="ORF">SLS56_003179</name>
</gene>
<dbReference type="Proteomes" id="UP001521116">
    <property type="component" value="Unassembled WGS sequence"/>
</dbReference>
<keyword evidence="5" id="KW-0862">Zinc</keyword>
<keyword evidence="11" id="KW-1185">Reference proteome</keyword>
<dbReference type="Pfam" id="PF00096">
    <property type="entry name" value="zf-C2H2"/>
    <property type="match status" value="2"/>
</dbReference>
<dbReference type="PROSITE" id="PS50157">
    <property type="entry name" value="ZINC_FINGER_C2H2_2"/>
    <property type="match status" value="2"/>
</dbReference>
<evidence type="ECO:0000256" key="4">
    <source>
        <dbReference type="ARBA" id="ARBA00022771"/>
    </source>
</evidence>
<comment type="subcellular location">
    <subcellularLocation>
        <location evidence="1">Nucleus</location>
    </subcellularLocation>
</comment>
<organism evidence="10 11">
    <name type="scientific">Neofusicoccum ribis</name>
    <dbReference type="NCBI Taxonomy" id="45134"/>
    <lineage>
        <taxon>Eukaryota</taxon>
        <taxon>Fungi</taxon>
        <taxon>Dikarya</taxon>
        <taxon>Ascomycota</taxon>
        <taxon>Pezizomycotina</taxon>
        <taxon>Dothideomycetes</taxon>
        <taxon>Dothideomycetes incertae sedis</taxon>
        <taxon>Botryosphaeriales</taxon>
        <taxon>Botryosphaeriaceae</taxon>
        <taxon>Neofusicoccum</taxon>
    </lineage>
</organism>
<sequence length="445" mass="49506">MHFPWLPLSNFRLPPAPVSMQTPGNLSSWQHHHYISASSAAAFPQSQDRYICQTCDKAFSRPSSLRIHSHSHVGEKPYKCPHAGCGKAFSVRSNMKRHERACHTTASPFGADYSYTDATGSEPNIRARSGIFETHTNNTLRTTESYSPRSPTSIANPSHAPSMQKPLTALHQGLTDGPEPPGAPTSDRTPGIVPSICGAGNDQSLPPSPASSIFSMETLASTNIEYSKYPPSEVANATAELITLLGNDEFLKPLYQEAIQSEAIGGDRFTRNFRRLLKMYSASLKDEAGESLEYEVAKLEVNDADSSDGEDAMFRDEDFPTIAPVKDFLTKGGAYAKLKSEFESFVRPSMPPDEQSALENEKIEEQLEDNLTKPAVSEKTERCQNSDQTPPAELCDTVDSRDSQIPGTYQDLIYSRRDTIVLLVMEEFKKMRKRKLYEFYKLRPY</sequence>
<dbReference type="PANTHER" id="PTHR16515:SF66">
    <property type="entry name" value="C2H2-TYPE DOMAIN-CONTAINING PROTEIN"/>
    <property type="match status" value="1"/>
</dbReference>
<comment type="caution">
    <text evidence="10">The sequence shown here is derived from an EMBL/GenBank/DDBJ whole genome shotgun (WGS) entry which is preliminary data.</text>
</comment>
<accession>A0ABR3T185</accession>
<dbReference type="SUPFAM" id="SSF57667">
    <property type="entry name" value="beta-beta-alpha zinc fingers"/>
    <property type="match status" value="1"/>
</dbReference>
<evidence type="ECO:0000259" key="9">
    <source>
        <dbReference type="PROSITE" id="PS50157"/>
    </source>
</evidence>
<reference evidence="10 11" key="1">
    <citation type="submission" date="2024-02" db="EMBL/GenBank/DDBJ databases">
        <title>De novo assembly and annotation of 12 fungi associated with fruit tree decline syndrome in Ontario, Canada.</title>
        <authorList>
            <person name="Sulman M."/>
            <person name="Ellouze W."/>
            <person name="Ilyukhin E."/>
        </authorList>
    </citation>
    <scope>NUCLEOTIDE SEQUENCE [LARGE SCALE GENOMIC DNA]</scope>
    <source>
        <strain evidence="10 11">M1-105</strain>
    </source>
</reference>